<protein>
    <recommendedName>
        <fullName evidence="3">DUF1996 domain-containing protein</fullName>
    </recommendedName>
</protein>
<dbReference type="PANTHER" id="PTHR43662">
    <property type="match status" value="1"/>
</dbReference>
<reference evidence="5" key="1">
    <citation type="journal article" date="2016" name="Genome Announc.">
        <title>Draft genome sequences of fungus Aspergillus calidoustus.</title>
        <authorList>
            <person name="Horn F."/>
            <person name="Linde J."/>
            <person name="Mattern D.J."/>
            <person name="Walther G."/>
            <person name="Guthke R."/>
            <person name="Scherlach K."/>
            <person name="Martin K."/>
            <person name="Brakhage A.A."/>
            <person name="Petzke L."/>
            <person name="Valiante V."/>
        </authorList>
    </citation>
    <scope>NUCLEOTIDE SEQUENCE [LARGE SCALE GENOMIC DNA]</scope>
    <source>
        <strain evidence="5">SF006504</strain>
    </source>
</reference>
<dbReference type="STRING" id="454130.A0A0U5GEJ7"/>
<dbReference type="AlphaFoldDB" id="A0A0U5GEJ7"/>
<dbReference type="Proteomes" id="UP000054771">
    <property type="component" value="Unassembled WGS sequence"/>
</dbReference>
<dbReference type="EMBL" id="CDMC01000010">
    <property type="protein sequence ID" value="CEL08223.1"/>
    <property type="molecule type" value="Genomic_DNA"/>
</dbReference>
<evidence type="ECO:0000313" key="4">
    <source>
        <dbReference type="EMBL" id="CEL08223.1"/>
    </source>
</evidence>
<dbReference type="Pfam" id="PF09362">
    <property type="entry name" value="DUF1996"/>
    <property type="match status" value="1"/>
</dbReference>
<evidence type="ECO:0000256" key="1">
    <source>
        <dbReference type="SAM" id="MobiDB-lite"/>
    </source>
</evidence>
<gene>
    <name evidence="4" type="ORF">ASPCAL11374</name>
</gene>
<evidence type="ECO:0000259" key="3">
    <source>
        <dbReference type="Pfam" id="PF09362"/>
    </source>
</evidence>
<feature type="region of interest" description="Disordered" evidence="1">
    <location>
        <begin position="336"/>
        <end position="355"/>
    </location>
</feature>
<proteinExistence type="predicted"/>
<feature type="domain" description="DUF1996" evidence="3">
    <location>
        <begin position="36"/>
        <end position="282"/>
    </location>
</feature>
<dbReference type="OrthoDB" id="74764at2759"/>
<accession>A0A0U5GEJ7</accession>
<sequence length="355" mass="38302">MRILDILSAFPALLPLVNAQGEFNFPCAPLTIQRSDPIVNPGAPGGHTHAIIGGSAFSRSMSNEAAPNARDTTCAIEIDRSNYWQPQLYHIRSDGQFETVQFQGSVKPSASIPLLLAPSTAAYYLNRVCDYAPGKTSCARGEYPRAPPAGLRILAGDPFLRSYNDTFEMRAMSHVCLAASGPSSETHALPTRPCARIRAQSFFPSCWDGVNLDSPNHKSHMSYPAIGDYNTGVCPQSHPIAIISIFLEFFYDTARYSDWENLVYAMGDRTGYGLHADFVNGWTDINALGNAFRTCSGGDLTLNSPGCSITKGKLIPAGPKNLEVPAPQEDLGLQAPLRALPGNNPVTGNPSDRVN</sequence>
<dbReference type="OMA" id="ACNYTAG"/>
<feature type="chain" id="PRO_5006857798" description="DUF1996 domain-containing protein" evidence="2">
    <location>
        <begin position="20"/>
        <end position="355"/>
    </location>
</feature>
<feature type="signal peptide" evidence="2">
    <location>
        <begin position="1"/>
        <end position="19"/>
    </location>
</feature>
<keyword evidence="5" id="KW-1185">Reference proteome</keyword>
<dbReference type="InterPro" id="IPR018535">
    <property type="entry name" value="DUF1996"/>
</dbReference>
<feature type="compositionally biased region" description="Polar residues" evidence="1">
    <location>
        <begin position="344"/>
        <end position="355"/>
    </location>
</feature>
<dbReference type="PANTHER" id="PTHR43662:SF3">
    <property type="entry name" value="DOMAIN PROTEIN, PUTATIVE (AFU_ORTHOLOGUE AFUA_6G11970)-RELATED"/>
    <property type="match status" value="1"/>
</dbReference>
<organism evidence="4 5">
    <name type="scientific">Aspergillus calidoustus</name>
    <dbReference type="NCBI Taxonomy" id="454130"/>
    <lineage>
        <taxon>Eukaryota</taxon>
        <taxon>Fungi</taxon>
        <taxon>Dikarya</taxon>
        <taxon>Ascomycota</taxon>
        <taxon>Pezizomycotina</taxon>
        <taxon>Eurotiomycetes</taxon>
        <taxon>Eurotiomycetidae</taxon>
        <taxon>Eurotiales</taxon>
        <taxon>Aspergillaceae</taxon>
        <taxon>Aspergillus</taxon>
        <taxon>Aspergillus subgen. Nidulantes</taxon>
    </lineage>
</organism>
<evidence type="ECO:0000256" key="2">
    <source>
        <dbReference type="SAM" id="SignalP"/>
    </source>
</evidence>
<keyword evidence="2" id="KW-0732">Signal</keyword>
<name>A0A0U5GEJ7_ASPCI</name>
<evidence type="ECO:0000313" key="5">
    <source>
        <dbReference type="Proteomes" id="UP000054771"/>
    </source>
</evidence>